<dbReference type="PANTHER" id="PTHR45794:SF1">
    <property type="entry name" value="LEUCINE--TRNA LIGASE, CYTOPLASMIC"/>
    <property type="match status" value="1"/>
</dbReference>
<comment type="similarity">
    <text evidence="1">Belongs to the class-I aminoacyl-tRNA synthetase family.</text>
</comment>
<dbReference type="EMBL" id="CAJJDN010000295">
    <property type="protein sequence ID" value="CAD8130501.1"/>
    <property type="molecule type" value="Genomic_DNA"/>
</dbReference>
<comment type="caution">
    <text evidence="2">The sequence shown here is derived from an EMBL/GenBank/DDBJ whole genome shotgun (WGS) entry which is preliminary data.</text>
</comment>
<gene>
    <name evidence="2" type="ORF">PSON_ATCC_30995.1.T2950014</name>
</gene>
<dbReference type="GO" id="GO:0004823">
    <property type="term" value="F:leucine-tRNA ligase activity"/>
    <property type="evidence" value="ECO:0007669"/>
    <property type="project" value="InterPro"/>
</dbReference>
<evidence type="ECO:0000313" key="2">
    <source>
        <dbReference type="EMBL" id="CAD8130501.1"/>
    </source>
</evidence>
<sequence>MITKNGKTKLEQVQNNFETYNAIVKQELLEAIDWIREWGFSRSLGLGTRIPWDKKYLIESFSDSTIYFAQYTVAHYLQGDLNGKIPGLTGFIVNQMTIPVYHYLFFGERQ</sequence>
<name>A0A8S1RP70_9CILI</name>
<organism evidence="2 3">
    <name type="scientific">Paramecium sonneborni</name>
    <dbReference type="NCBI Taxonomy" id="65129"/>
    <lineage>
        <taxon>Eukaryota</taxon>
        <taxon>Sar</taxon>
        <taxon>Alveolata</taxon>
        <taxon>Ciliophora</taxon>
        <taxon>Intramacronucleata</taxon>
        <taxon>Oligohymenophorea</taxon>
        <taxon>Peniculida</taxon>
        <taxon>Parameciidae</taxon>
        <taxon>Paramecium</taxon>
    </lineage>
</organism>
<reference evidence="2" key="1">
    <citation type="submission" date="2021-01" db="EMBL/GenBank/DDBJ databases">
        <authorList>
            <consortium name="Genoscope - CEA"/>
            <person name="William W."/>
        </authorList>
    </citation>
    <scope>NUCLEOTIDE SEQUENCE</scope>
</reference>
<dbReference type="PANTHER" id="PTHR45794">
    <property type="entry name" value="LEUCYL-TRNA SYNTHETASE"/>
    <property type="match status" value="1"/>
</dbReference>
<keyword evidence="3" id="KW-1185">Reference proteome</keyword>
<dbReference type="GO" id="GO:0006429">
    <property type="term" value="P:leucyl-tRNA aminoacylation"/>
    <property type="evidence" value="ECO:0007669"/>
    <property type="project" value="InterPro"/>
</dbReference>
<evidence type="ECO:0000256" key="1">
    <source>
        <dbReference type="ARBA" id="ARBA00005594"/>
    </source>
</evidence>
<dbReference type="GO" id="GO:0005524">
    <property type="term" value="F:ATP binding"/>
    <property type="evidence" value="ECO:0007669"/>
    <property type="project" value="InterPro"/>
</dbReference>
<proteinExistence type="inferred from homology"/>
<dbReference type="InterPro" id="IPR004493">
    <property type="entry name" value="Leu-tRNA-synth_Ia_arc/euk"/>
</dbReference>
<dbReference type="OrthoDB" id="10249672at2759"/>
<accession>A0A8S1RP70</accession>
<evidence type="ECO:0000313" key="3">
    <source>
        <dbReference type="Proteomes" id="UP000692954"/>
    </source>
</evidence>
<protein>
    <submittedName>
        <fullName evidence="2">Uncharacterized protein</fullName>
    </submittedName>
</protein>
<dbReference type="Proteomes" id="UP000692954">
    <property type="component" value="Unassembled WGS sequence"/>
</dbReference>
<dbReference type="AlphaFoldDB" id="A0A8S1RP70"/>